<keyword evidence="11 13" id="KW-0998">Cell outer membrane</keyword>
<accession>A0ABQ1SZL0</accession>
<proteinExistence type="inferred from homology"/>
<dbReference type="EMBL" id="BMKO01000003">
    <property type="protein sequence ID" value="GGE74085.1"/>
    <property type="molecule type" value="Genomic_DNA"/>
</dbReference>
<keyword evidence="7 13" id="KW-0653">Protein transport</keyword>
<evidence type="ECO:0000256" key="2">
    <source>
        <dbReference type="ARBA" id="ARBA00009696"/>
    </source>
</evidence>
<keyword evidence="15" id="KW-1185">Reference proteome</keyword>
<evidence type="ECO:0000313" key="15">
    <source>
        <dbReference type="Proteomes" id="UP000606498"/>
    </source>
</evidence>
<keyword evidence="10 13" id="KW-0143">Chaperone</keyword>
<evidence type="ECO:0000256" key="5">
    <source>
        <dbReference type="ARBA" id="ARBA00022448"/>
    </source>
</evidence>
<dbReference type="Proteomes" id="UP000606498">
    <property type="component" value="Unassembled WGS sequence"/>
</dbReference>
<keyword evidence="5 13" id="KW-0813">Transport</keyword>
<dbReference type="InterPro" id="IPR004565">
    <property type="entry name" value="OM_lipoprot_LolB"/>
</dbReference>
<evidence type="ECO:0000256" key="10">
    <source>
        <dbReference type="ARBA" id="ARBA00023186"/>
    </source>
</evidence>
<dbReference type="Pfam" id="PF03550">
    <property type="entry name" value="LolB"/>
    <property type="match status" value="1"/>
</dbReference>
<keyword evidence="9" id="KW-0564">Palmitate</keyword>
<comment type="similarity">
    <text evidence="2 13">Belongs to the LolB family.</text>
</comment>
<evidence type="ECO:0000256" key="13">
    <source>
        <dbReference type="HAMAP-Rule" id="MF_00233"/>
    </source>
</evidence>
<reference evidence="15" key="1">
    <citation type="journal article" date="2019" name="Int. J. Syst. Evol. Microbiol.">
        <title>The Global Catalogue of Microorganisms (GCM) 10K type strain sequencing project: providing services to taxonomists for standard genome sequencing and annotation.</title>
        <authorList>
            <consortium name="The Broad Institute Genomics Platform"/>
            <consortium name="The Broad Institute Genome Sequencing Center for Infectious Disease"/>
            <person name="Wu L."/>
            <person name="Ma J."/>
        </authorList>
    </citation>
    <scope>NUCLEOTIDE SEQUENCE [LARGE SCALE GENOMIC DNA]</scope>
    <source>
        <strain evidence="15">CGMCC 1.16033</strain>
    </source>
</reference>
<comment type="subcellular location">
    <subcellularLocation>
        <location evidence="1">Cell outer membrane</location>
        <topology evidence="1">Lipid-anchor</topology>
    </subcellularLocation>
</comment>
<evidence type="ECO:0000256" key="9">
    <source>
        <dbReference type="ARBA" id="ARBA00023139"/>
    </source>
</evidence>
<evidence type="ECO:0000313" key="14">
    <source>
        <dbReference type="EMBL" id="GGE74085.1"/>
    </source>
</evidence>
<evidence type="ECO:0000256" key="3">
    <source>
        <dbReference type="ARBA" id="ARBA00011245"/>
    </source>
</evidence>
<sequence length="242" mass="27301">MLVFCQSPRIIGGQYSEQQMIILKYFTKNCFIRLSALRLLLPLLLLGLLSACSSLPDARWQATQVKHAEQAKAWELKGKLAVKTPEEKFSTNLYWLHTPTTEELRLTTMLGTSVMLLKSGPDGAFLELDGEIYRDRDPQRLLDGLSNWSIPLNALPRWVLGLSAADTELLLTNNDGKPLSLEDDSVSPPWQVKYLSWQQQSGADIPRLLKLNRGALELKIQLTEWQALEAQSTLITKESQQP</sequence>
<evidence type="ECO:0000256" key="8">
    <source>
        <dbReference type="ARBA" id="ARBA00023136"/>
    </source>
</evidence>
<organism evidence="14 15">
    <name type="scientific">Shewanella carassii</name>
    <dbReference type="NCBI Taxonomy" id="1987584"/>
    <lineage>
        <taxon>Bacteria</taxon>
        <taxon>Pseudomonadati</taxon>
        <taxon>Pseudomonadota</taxon>
        <taxon>Gammaproteobacteria</taxon>
        <taxon>Alteromonadales</taxon>
        <taxon>Shewanellaceae</taxon>
        <taxon>Shewanella</taxon>
    </lineage>
</organism>
<dbReference type="InterPro" id="IPR029046">
    <property type="entry name" value="LolA/LolB/LppX"/>
</dbReference>
<evidence type="ECO:0000256" key="12">
    <source>
        <dbReference type="ARBA" id="ARBA00023288"/>
    </source>
</evidence>
<comment type="subunit">
    <text evidence="3 13">Monomer.</text>
</comment>
<evidence type="ECO:0000256" key="11">
    <source>
        <dbReference type="ARBA" id="ARBA00023237"/>
    </source>
</evidence>
<keyword evidence="12 14" id="KW-0449">Lipoprotein</keyword>
<gene>
    <name evidence="13 14" type="primary">lolB</name>
    <name evidence="14" type="ORF">GCM10011520_13310</name>
</gene>
<name>A0ABQ1SZL0_9GAMM</name>
<dbReference type="CDD" id="cd16326">
    <property type="entry name" value="LolB"/>
    <property type="match status" value="1"/>
</dbReference>
<evidence type="ECO:0000256" key="7">
    <source>
        <dbReference type="ARBA" id="ARBA00022927"/>
    </source>
</evidence>
<evidence type="ECO:0000256" key="1">
    <source>
        <dbReference type="ARBA" id="ARBA00004459"/>
    </source>
</evidence>
<dbReference type="SUPFAM" id="SSF89392">
    <property type="entry name" value="Prokaryotic lipoproteins and lipoprotein localization factors"/>
    <property type="match status" value="1"/>
</dbReference>
<dbReference type="NCBIfam" id="TIGR00548">
    <property type="entry name" value="lolB"/>
    <property type="match status" value="1"/>
</dbReference>
<protein>
    <recommendedName>
        <fullName evidence="4 13">Outer-membrane lipoprotein LolB</fullName>
    </recommendedName>
</protein>
<evidence type="ECO:0000256" key="6">
    <source>
        <dbReference type="ARBA" id="ARBA00022729"/>
    </source>
</evidence>
<comment type="caution">
    <text evidence="14">The sequence shown here is derived from an EMBL/GenBank/DDBJ whole genome shotgun (WGS) entry which is preliminary data.</text>
</comment>
<keyword evidence="8 13" id="KW-0472">Membrane</keyword>
<dbReference type="HAMAP" id="MF_00233">
    <property type="entry name" value="LolB"/>
    <property type="match status" value="1"/>
</dbReference>
<keyword evidence="6" id="KW-0732">Signal</keyword>
<evidence type="ECO:0000256" key="4">
    <source>
        <dbReference type="ARBA" id="ARBA00016202"/>
    </source>
</evidence>
<comment type="function">
    <text evidence="13">Plays a critical role in the incorporation of lipoproteins in the outer membrane after they are released by the LolA protein.</text>
</comment>
<dbReference type="Gene3D" id="2.50.20.10">
    <property type="entry name" value="Lipoprotein localisation LolA/LolB/LppX"/>
    <property type="match status" value="1"/>
</dbReference>